<dbReference type="GO" id="GO:0015031">
    <property type="term" value="P:protein transport"/>
    <property type="evidence" value="ECO:0007669"/>
    <property type="project" value="InterPro"/>
</dbReference>
<evidence type="ECO:0000256" key="1">
    <source>
        <dbReference type="ARBA" id="ARBA00004454"/>
    </source>
</evidence>
<evidence type="ECO:0000256" key="2">
    <source>
        <dbReference type="SAM" id="Phobius"/>
    </source>
</evidence>
<dbReference type="GO" id="GO:0009535">
    <property type="term" value="C:chloroplast thylakoid membrane"/>
    <property type="evidence" value="ECO:0007669"/>
    <property type="project" value="UniProtKB-SubCell"/>
</dbReference>
<reference evidence="3" key="1">
    <citation type="submission" date="2022-03" db="EMBL/GenBank/DDBJ databases">
        <title>A functionally conserved STORR gene fusion in Papaver species that diverged 16.8 million years ago.</title>
        <authorList>
            <person name="Catania T."/>
        </authorList>
    </citation>
    <scope>NUCLEOTIDE SEQUENCE</scope>
    <source>
        <strain evidence="3">S-191538</strain>
    </source>
</reference>
<evidence type="ECO:0000313" key="3">
    <source>
        <dbReference type="EMBL" id="MCL7035721.1"/>
    </source>
</evidence>
<proteinExistence type="predicted"/>
<feature type="transmembrane region" description="Helical" evidence="2">
    <location>
        <begin position="191"/>
        <end position="209"/>
    </location>
</feature>
<evidence type="ECO:0000313" key="4">
    <source>
        <dbReference type="Proteomes" id="UP001177140"/>
    </source>
</evidence>
<feature type="transmembrane region" description="Helical" evidence="2">
    <location>
        <begin position="54"/>
        <end position="75"/>
    </location>
</feature>
<sequence>MFKVVALAVSLPEVQSADRRVTFRKQKLLGILIAVGEAVAYILSRMFVSVGQLGVGNAIGFINQLFIAGIVVICLDELLQKRYGAFSPTTINSGEEAEFEGVVVALFRQMRYVLCAKHSTGRTFQICFNMPIIPQPTLVSNLLKYNFLVNLLGKQKESEYSGGQFISVGGMAYYITAPSSLADMVSSPFHALFYLIFMLSACALCSLRLGLKFLDPLLEMWLNTLRVSAYFMGSSGSGSGFLFAVTTIH</sequence>
<protein>
    <submittedName>
        <fullName evidence="3">Uncharacterized protein</fullName>
    </submittedName>
</protein>
<dbReference type="Gene3D" id="1.10.3370.10">
    <property type="entry name" value="SecY subunit domain"/>
    <property type="match status" value="2"/>
</dbReference>
<dbReference type="InterPro" id="IPR023201">
    <property type="entry name" value="SecY_dom_sf"/>
</dbReference>
<dbReference type="AlphaFoldDB" id="A0AA41V993"/>
<organism evidence="3 4">
    <name type="scientific">Papaver nudicaule</name>
    <name type="common">Iceland poppy</name>
    <dbReference type="NCBI Taxonomy" id="74823"/>
    <lineage>
        <taxon>Eukaryota</taxon>
        <taxon>Viridiplantae</taxon>
        <taxon>Streptophyta</taxon>
        <taxon>Embryophyta</taxon>
        <taxon>Tracheophyta</taxon>
        <taxon>Spermatophyta</taxon>
        <taxon>Magnoliopsida</taxon>
        <taxon>Ranunculales</taxon>
        <taxon>Papaveraceae</taxon>
        <taxon>Papaveroideae</taxon>
        <taxon>Papaver</taxon>
    </lineage>
</organism>
<feature type="transmembrane region" description="Helical" evidence="2">
    <location>
        <begin position="229"/>
        <end position="248"/>
    </location>
</feature>
<dbReference type="EMBL" id="JAJJMA010160104">
    <property type="protein sequence ID" value="MCL7035721.1"/>
    <property type="molecule type" value="Genomic_DNA"/>
</dbReference>
<dbReference type="Proteomes" id="UP001177140">
    <property type="component" value="Unassembled WGS sequence"/>
</dbReference>
<dbReference type="PANTHER" id="PTHR10906">
    <property type="entry name" value="SECY/SEC61-ALPHA FAMILY MEMBER"/>
    <property type="match status" value="1"/>
</dbReference>
<comment type="caution">
    <text evidence="3">The sequence shown here is derived from an EMBL/GenBank/DDBJ whole genome shotgun (WGS) entry which is preliminary data.</text>
</comment>
<accession>A0AA41V993</accession>
<keyword evidence="2" id="KW-0812">Transmembrane</keyword>
<dbReference type="SUPFAM" id="SSF103491">
    <property type="entry name" value="Preprotein translocase SecY subunit"/>
    <property type="match status" value="1"/>
</dbReference>
<keyword evidence="4" id="KW-1185">Reference proteome</keyword>
<comment type="subcellular location">
    <subcellularLocation>
        <location evidence="1">Plastid</location>
        <location evidence="1">Chloroplast thylakoid membrane</location>
        <topology evidence="1">Multi-pass membrane protein</topology>
    </subcellularLocation>
</comment>
<keyword evidence="2" id="KW-1133">Transmembrane helix</keyword>
<dbReference type="InterPro" id="IPR002208">
    <property type="entry name" value="SecY/SEC61-alpha"/>
</dbReference>
<gene>
    <name evidence="3" type="ORF">MKW94_004571</name>
</gene>
<name>A0AA41V993_PAPNU</name>
<keyword evidence="2" id="KW-0472">Membrane</keyword>
<feature type="transmembrane region" description="Helical" evidence="2">
    <location>
        <begin position="28"/>
        <end position="48"/>
    </location>
</feature>